<protein>
    <submittedName>
        <fullName evidence="1">Uncharacterized protein</fullName>
    </submittedName>
</protein>
<accession>A0A1X6YSB5</accession>
<dbReference type="AlphaFoldDB" id="A0A1X6YSB5"/>
<evidence type="ECO:0000313" key="2">
    <source>
        <dbReference type="Proteomes" id="UP000193061"/>
    </source>
</evidence>
<evidence type="ECO:0000313" key="1">
    <source>
        <dbReference type="EMBL" id="SLN30044.1"/>
    </source>
</evidence>
<name>A0A1X6YSB5_9RHOB</name>
<keyword evidence="2" id="KW-1185">Reference proteome</keyword>
<sequence length="33" mass="3791">MFGEDRGDVRSRGDVCKDEAVREVDQHVVHHVL</sequence>
<proteinExistence type="predicted"/>
<reference evidence="1 2" key="1">
    <citation type="submission" date="2017-03" db="EMBL/GenBank/DDBJ databases">
        <authorList>
            <person name="Afonso C.L."/>
            <person name="Miller P.J."/>
            <person name="Scott M.A."/>
            <person name="Spackman E."/>
            <person name="Goraichik I."/>
            <person name="Dimitrov K.M."/>
            <person name="Suarez D.L."/>
            <person name="Swayne D.E."/>
        </authorList>
    </citation>
    <scope>NUCLEOTIDE SEQUENCE [LARGE SCALE GENOMIC DNA]</scope>
    <source>
        <strain evidence="1 2">CECT 7450</strain>
    </source>
</reference>
<organism evidence="1 2">
    <name type="scientific">Roseovarius albus</name>
    <dbReference type="NCBI Taxonomy" id="1247867"/>
    <lineage>
        <taxon>Bacteria</taxon>
        <taxon>Pseudomonadati</taxon>
        <taxon>Pseudomonadota</taxon>
        <taxon>Alphaproteobacteria</taxon>
        <taxon>Rhodobacterales</taxon>
        <taxon>Roseobacteraceae</taxon>
        <taxon>Roseovarius</taxon>
    </lineage>
</organism>
<dbReference type="Proteomes" id="UP000193061">
    <property type="component" value="Unassembled WGS sequence"/>
</dbReference>
<gene>
    <name evidence="1" type="ORF">ROA7450_01295</name>
</gene>
<dbReference type="EMBL" id="FWFX01000003">
    <property type="protein sequence ID" value="SLN30044.1"/>
    <property type="molecule type" value="Genomic_DNA"/>
</dbReference>